<evidence type="ECO:0000256" key="9">
    <source>
        <dbReference type="PIRNR" id="PIRNR017222"/>
    </source>
</evidence>
<keyword evidence="4 9" id="KW-0396">Initiation factor</keyword>
<evidence type="ECO:0000256" key="2">
    <source>
        <dbReference type="ARBA" id="ARBA00009573"/>
    </source>
</evidence>
<dbReference type="AlphaFoldDB" id="A0A9Q0MNK2"/>
<feature type="domain" description="Translation initiation factor beta propellor-like" evidence="11">
    <location>
        <begin position="220"/>
        <end position="414"/>
    </location>
</feature>
<keyword evidence="6" id="KW-0677">Repeat</keyword>
<dbReference type="GO" id="GO:0022627">
    <property type="term" value="C:cytosolic small ribosomal subunit"/>
    <property type="evidence" value="ECO:0007669"/>
    <property type="project" value="TreeGrafter"/>
</dbReference>
<dbReference type="GO" id="GO:0003729">
    <property type="term" value="F:mRNA binding"/>
    <property type="evidence" value="ECO:0007669"/>
    <property type="project" value="TreeGrafter"/>
</dbReference>
<dbReference type="InterPro" id="IPR011387">
    <property type="entry name" value="TIF2A"/>
</dbReference>
<proteinExistence type="inferred from homology"/>
<dbReference type="PIRSF" id="PIRSF017222">
    <property type="entry name" value="eIF2A"/>
    <property type="match status" value="1"/>
</dbReference>
<keyword evidence="5" id="KW-0853">WD repeat</keyword>
<name>A0A9Q0MNK2_9DIPT</name>
<accession>A0A9Q0MNK2</accession>
<organism evidence="12 13">
    <name type="scientific">Pseudolycoriella hygida</name>
    <dbReference type="NCBI Taxonomy" id="35572"/>
    <lineage>
        <taxon>Eukaryota</taxon>
        <taxon>Metazoa</taxon>
        <taxon>Ecdysozoa</taxon>
        <taxon>Arthropoda</taxon>
        <taxon>Hexapoda</taxon>
        <taxon>Insecta</taxon>
        <taxon>Pterygota</taxon>
        <taxon>Neoptera</taxon>
        <taxon>Endopterygota</taxon>
        <taxon>Diptera</taxon>
        <taxon>Nematocera</taxon>
        <taxon>Sciaroidea</taxon>
        <taxon>Sciaridae</taxon>
        <taxon>Pseudolycoriella</taxon>
    </lineage>
</organism>
<reference evidence="12" key="1">
    <citation type="submission" date="2022-07" db="EMBL/GenBank/DDBJ databases">
        <authorList>
            <person name="Trinca V."/>
            <person name="Uliana J.V.C."/>
            <person name="Torres T.T."/>
            <person name="Ward R.J."/>
            <person name="Monesi N."/>
        </authorList>
    </citation>
    <scope>NUCLEOTIDE SEQUENCE</scope>
    <source>
        <strain evidence="12">HSMRA1968</strain>
        <tissue evidence="12">Whole embryos</tissue>
    </source>
</reference>
<evidence type="ECO:0000256" key="3">
    <source>
        <dbReference type="ARBA" id="ARBA00013819"/>
    </source>
</evidence>
<keyword evidence="8 9" id="KW-0648">Protein biosynthesis</keyword>
<feature type="compositionally biased region" description="Basic and acidic residues" evidence="10">
    <location>
        <begin position="493"/>
        <end position="505"/>
    </location>
</feature>
<dbReference type="GO" id="GO:0043022">
    <property type="term" value="F:ribosome binding"/>
    <property type="evidence" value="ECO:0007669"/>
    <property type="project" value="UniProtKB-UniRule"/>
</dbReference>
<dbReference type="GO" id="GO:0003743">
    <property type="term" value="F:translation initiation factor activity"/>
    <property type="evidence" value="ECO:0007669"/>
    <property type="project" value="UniProtKB-UniRule"/>
</dbReference>
<dbReference type="SUPFAM" id="SSF82171">
    <property type="entry name" value="DPP6 N-terminal domain-like"/>
    <property type="match status" value="1"/>
</dbReference>
<evidence type="ECO:0000256" key="1">
    <source>
        <dbReference type="ARBA" id="ARBA00003993"/>
    </source>
</evidence>
<dbReference type="Gene3D" id="2.130.10.10">
    <property type="entry name" value="YVTN repeat-like/Quinoprotein amine dehydrogenase"/>
    <property type="match status" value="1"/>
</dbReference>
<evidence type="ECO:0000313" key="13">
    <source>
        <dbReference type="Proteomes" id="UP001151699"/>
    </source>
</evidence>
<dbReference type="InterPro" id="IPR013979">
    <property type="entry name" value="TIF_beta_prop-like"/>
</dbReference>
<dbReference type="InterPro" id="IPR011042">
    <property type="entry name" value="6-blade_b-propeller_TolB-like"/>
</dbReference>
<protein>
    <recommendedName>
        <fullName evidence="3 9">Eukaryotic translation initiation factor 2A</fullName>
        <shortName evidence="9">eIF-2A</shortName>
    </recommendedName>
</protein>
<evidence type="ECO:0000256" key="6">
    <source>
        <dbReference type="ARBA" id="ARBA00022737"/>
    </source>
</evidence>
<dbReference type="OrthoDB" id="2194683at2759"/>
<dbReference type="Pfam" id="PF08662">
    <property type="entry name" value="eIF2A"/>
    <property type="match status" value="1"/>
</dbReference>
<keyword evidence="13" id="KW-1185">Reference proteome</keyword>
<evidence type="ECO:0000313" key="12">
    <source>
        <dbReference type="EMBL" id="KAJ6632850.1"/>
    </source>
</evidence>
<evidence type="ECO:0000256" key="5">
    <source>
        <dbReference type="ARBA" id="ARBA00022574"/>
    </source>
</evidence>
<dbReference type="Proteomes" id="UP001151699">
    <property type="component" value="Unassembled WGS sequence"/>
</dbReference>
<sequence length="587" mass="65512">MEVTPALAIRSSVGIELWNSAGLKIPYVPNQNFPRDESKFCRAIVFSADGRFLAWANGTKVEICATKDWKIIFSLPRPKTFYLKFSPSGKYLVTWELFITTKDNAEGTPNLNVYSTADGNCIFSTIQKKNTDWEPHWSMDESILAFMVGGEAFFYETNEAKGFEKPAKKIGGARNGSISISPFGTNPYVAFHLPGAKGSPSMCKIFKYPDLQAAQPIGCKSFFQADRVEMMWNKRSTGLILLTSTEVDSTGASYYGKQALHFMSTRGDSFAVQLKKDGPIHSVSWNPNSTEFCVIYGFMPAKASFFNLKCDSTFDSDEGAINSIYYNPFGNLVILAGFGNLRGNVEVWDVAKKKIVSTLQAPDSTMLEWCQSGEIFVTATTAPRLRMSNGFKVWHYSGALLHETMWPEGQELLEVIWQTYPSGTFTEQPITNVKLEGIKSTQPQASAQAYKPPNARGINIPRPSTATNDNSIPVSAGRKDRRNRPRPASHSKNKSEENDDAKHNDSTSSNNAQSQKFRPISRDSAKKPSKPEDLEKAKRIRALNKKLSDISKLKTRRDKGEHLELNQVQKIDSETSLMKELNDLKIT</sequence>
<evidence type="ECO:0000256" key="10">
    <source>
        <dbReference type="SAM" id="MobiDB-lite"/>
    </source>
</evidence>
<dbReference type="PANTHER" id="PTHR13227">
    <property type="entry name" value="EUKARYOTIC TRANSLATION INITIATION FACTOR 2A"/>
    <property type="match status" value="1"/>
</dbReference>
<gene>
    <name evidence="12" type="ORF">Bhyg_15728</name>
</gene>
<feature type="compositionally biased region" description="Basic residues" evidence="10">
    <location>
        <begin position="479"/>
        <end position="492"/>
    </location>
</feature>
<feature type="compositionally biased region" description="Basic and acidic residues" evidence="10">
    <location>
        <begin position="520"/>
        <end position="537"/>
    </location>
</feature>
<dbReference type="EMBL" id="WJQU01002440">
    <property type="protein sequence ID" value="KAJ6632850.1"/>
    <property type="molecule type" value="Genomic_DNA"/>
</dbReference>
<evidence type="ECO:0000256" key="4">
    <source>
        <dbReference type="ARBA" id="ARBA00022540"/>
    </source>
</evidence>
<evidence type="ECO:0000256" key="8">
    <source>
        <dbReference type="ARBA" id="ARBA00022917"/>
    </source>
</evidence>
<dbReference type="PANTHER" id="PTHR13227:SF0">
    <property type="entry name" value="EUKARYOTIC TRANSLATION INITIATION FACTOR 2A"/>
    <property type="match status" value="1"/>
</dbReference>
<comment type="caution">
    <text evidence="12">The sequence shown here is derived from an EMBL/GenBank/DDBJ whole genome shotgun (WGS) entry which is preliminary data.</text>
</comment>
<feature type="compositionally biased region" description="Polar residues" evidence="10">
    <location>
        <begin position="462"/>
        <end position="473"/>
    </location>
</feature>
<comment type="similarity">
    <text evidence="2 9">Belongs to the WD repeat EIF2A family.</text>
</comment>
<dbReference type="InterPro" id="IPR015943">
    <property type="entry name" value="WD40/YVTN_repeat-like_dom_sf"/>
</dbReference>
<dbReference type="GO" id="GO:0006417">
    <property type="term" value="P:regulation of translation"/>
    <property type="evidence" value="ECO:0007669"/>
    <property type="project" value="UniProtKB-KW"/>
</dbReference>
<comment type="function">
    <text evidence="1 9">Functions in the early steps of protein synthesis of a small number of specific mRNAs. Acts by directing the binding of methionyl-tRNAi to 40S ribosomal subunits. In contrast to the eIF-2 complex, it binds methionyl-tRNAi to 40S subunits in a codon-dependent manner, whereas the eIF-2 complex binds methionyl-tRNAi to 40S subunits in a GTP-dependent manner.</text>
</comment>
<feature type="region of interest" description="Disordered" evidence="10">
    <location>
        <begin position="443"/>
        <end position="538"/>
    </location>
</feature>
<evidence type="ECO:0000259" key="11">
    <source>
        <dbReference type="Pfam" id="PF08662"/>
    </source>
</evidence>
<feature type="compositionally biased region" description="Polar residues" evidence="10">
    <location>
        <begin position="506"/>
        <end position="516"/>
    </location>
</feature>
<evidence type="ECO:0000256" key="7">
    <source>
        <dbReference type="ARBA" id="ARBA00022845"/>
    </source>
</evidence>
<dbReference type="Gene3D" id="2.120.10.30">
    <property type="entry name" value="TolB, C-terminal domain"/>
    <property type="match status" value="1"/>
</dbReference>
<keyword evidence="7 9" id="KW-0810">Translation regulation</keyword>
<dbReference type="GO" id="GO:0000049">
    <property type="term" value="F:tRNA binding"/>
    <property type="evidence" value="ECO:0007669"/>
    <property type="project" value="UniProtKB-UniRule"/>
</dbReference>